<comment type="caution">
    <text evidence="2">The sequence shown here is derived from an EMBL/GenBank/DDBJ whole genome shotgun (WGS) entry which is preliminary data.</text>
</comment>
<protein>
    <submittedName>
        <fullName evidence="2">DUF3857 domain-containing protein</fullName>
    </submittedName>
</protein>
<accession>A0ABT0QEZ2</accession>
<dbReference type="EMBL" id="JAMFLZ010000004">
    <property type="protein sequence ID" value="MCL6295562.1"/>
    <property type="molecule type" value="Genomic_DNA"/>
</dbReference>
<keyword evidence="3" id="KW-1185">Reference proteome</keyword>
<evidence type="ECO:0000259" key="1">
    <source>
        <dbReference type="Pfam" id="PF12969"/>
    </source>
</evidence>
<feature type="domain" description="DUF3857" evidence="1">
    <location>
        <begin position="60"/>
        <end position="213"/>
    </location>
</feature>
<dbReference type="InterPro" id="IPR024618">
    <property type="entry name" value="DUF3857"/>
</dbReference>
<sequence length="635" mass="73377">MILKPITSILMLFVTLTIFSQDNLYSSLTIPEDLRKNANAVVRLNSLQVSIKSQREIVVNLNRIVTVFNEKGNRHLQAGVGYDKHRRVKAIEALIFDENGNEIKKIKKRDFIDHSAVDGGTLYSDSRVLFMGYTPIKYPYTVKFSYKVESVNTASIPSWNPIDSYYLSVENDNYSLIDDANLGLRVNEKNFDEFEIEKSSTASVINYSITNVSALKPENLSPIISNFTPNASIAAERFHFNGVDGYARNWLEFGNWIKNSLLDGRNQVTTETKEHIIDLVKDIESPIEKAKKVYEFVQNNTRYISVQVGIGGIQPIPAIEVDRLKYGDCKGLTNYTQSLLEIASVPSYYTIVQAGKEIVDLDDDFASLQQGNHIILGIPNEDKMIWIDCTSQLHPFGFIGDFTDNRNVLIIKQDSSKILKTTLYPDKENYQFTEANISLDIEGSISSKIRIKTKGIQYDNRFYIERESNKDIIEYYKEYWSNVNNLEVLNYKFENNKTNVEFIEEINIKAKNYASLNGERLIFTPNMFNKNSFIPDRYRNRKLPVEIQRGYFDEDRFSITIPKEYVIEGLPTNTFIENKFGEYHIEYVKDGNKILYKRKLMIFKGKHSNTEYESYRNFRKKISKTDNSKIVLKKI</sequence>
<dbReference type="Gene3D" id="2.60.120.1130">
    <property type="match status" value="1"/>
</dbReference>
<dbReference type="SUPFAM" id="SSF54001">
    <property type="entry name" value="Cysteine proteinases"/>
    <property type="match status" value="1"/>
</dbReference>
<reference evidence="2" key="1">
    <citation type="submission" date="2022-05" db="EMBL/GenBank/DDBJ databases">
        <authorList>
            <person name="Park J.-S."/>
        </authorList>
    </citation>
    <scope>NUCLEOTIDE SEQUENCE</scope>
    <source>
        <strain evidence="2">2012CJ34-3</strain>
    </source>
</reference>
<evidence type="ECO:0000313" key="3">
    <source>
        <dbReference type="Proteomes" id="UP001165381"/>
    </source>
</evidence>
<name>A0ABT0QEZ2_9FLAO</name>
<dbReference type="Pfam" id="PF12969">
    <property type="entry name" value="DUF3857"/>
    <property type="match status" value="1"/>
</dbReference>
<gene>
    <name evidence="2" type="ORF">M3P09_11195</name>
</gene>
<evidence type="ECO:0000313" key="2">
    <source>
        <dbReference type="EMBL" id="MCL6295562.1"/>
    </source>
</evidence>
<dbReference type="RefSeq" id="WP_249973194.1">
    <property type="nucleotide sequence ID" value="NZ_JAMFLZ010000004.1"/>
</dbReference>
<organism evidence="2 3">
    <name type="scientific">Jejuia spongiicola</name>
    <dbReference type="NCBI Taxonomy" id="2942207"/>
    <lineage>
        <taxon>Bacteria</taxon>
        <taxon>Pseudomonadati</taxon>
        <taxon>Bacteroidota</taxon>
        <taxon>Flavobacteriia</taxon>
        <taxon>Flavobacteriales</taxon>
        <taxon>Flavobacteriaceae</taxon>
        <taxon>Jejuia</taxon>
    </lineage>
</organism>
<proteinExistence type="predicted"/>
<dbReference type="Gene3D" id="3.10.620.30">
    <property type="match status" value="1"/>
</dbReference>
<dbReference type="Gene3D" id="2.60.40.3140">
    <property type="match status" value="1"/>
</dbReference>
<dbReference type="Proteomes" id="UP001165381">
    <property type="component" value="Unassembled WGS sequence"/>
</dbReference>
<dbReference type="InterPro" id="IPR038765">
    <property type="entry name" value="Papain-like_cys_pep_sf"/>
</dbReference>